<dbReference type="GO" id="GO:0000271">
    <property type="term" value="P:polysaccharide biosynthetic process"/>
    <property type="evidence" value="ECO:0007669"/>
    <property type="project" value="TreeGrafter"/>
</dbReference>
<organism evidence="2 3">
    <name type="scientific">Candidatus Glassbacteria bacterium RIFCSPLOWO2_12_FULL_58_11</name>
    <dbReference type="NCBI Taxonomy" id="1817867"/>
    <lineage>
        <taxon>Bacteria</taxon>
        <taxon>Candidatus Glassiibacteriota</taxon>
    </lineage>
</organism>
<dbReference type="Proteomes" id="UP000179129">
    <property type="component" value="Unassembled WGS sequence"/>
</dbReference>
<evidence type="ECO:0000313" key="3">
    <source>
        <dbReference type="Proteomes" id="UP000179129"/>
    </source>
</evidence>
<dbReference type="InterPro" id="IPR011051">
    <property type="entry name" value="RmlC_Cupin_sf"/>
</dbReference>
<evidence type="ECO:0000313" key="2">
    <source>
        <dbReference type="EMBL" id="OGG00460.1"/>
    </source>
</evidence>
<name>A0A1F5YJW6_9BACT</name>
<dbReference type="GO" id="GO:0005829">
    <property type="term" value="C:cytosol"/>
    <property type="evidence" value="ECO:0007669"/>
    <property type="project" value="TreeGrafter"/>
</dbReference>
<dbReference type="InterPro" id="IPR000888">
    <property type="entry name" value="RmlC-like"/>
</dbReference>
<sequence>MIEGVVVKKLKVVPDERGRLMEILRDDDTIFTRFGQVYMTTNFPGVVKAWHYHLKQSDCVTCVHGMIKLVLCDWRKESKTYKTIEEYFIGEHNPLLIKIPPQVLHGWKGIGVKETIVVNVPDQHYDYEQPDELRLPFDSPEVGYDWEIKFF</sequence>
<gene>
    <name evidence="2" type="ORF">A3F83_07300</name>
</gene>
<reference evidence="2 3" key="1">
    <citation type="journal article" date="2016" name="Nat. Commun.">
        <title>Thousands of microbial genomes shed light on interconnected biogeochemical processes in an aquifer system.</title>
        <authorList>
            <person name="Anantharaman K."/>
            <person name="Brown C.T."/>
            <person name="Hug L.A."/>
            <person name="Sharon I."/>
            <person name="Castelle C.J."/>
            <person name="Probst A.J."/>
            <person name="Thomas B.C."/>
            <person name="Singh A."/>
            <person name="Wilkins M.J."/>
            <person name="Karaoz U."/>
            <person name="Brodie E.L."/>
            <person name="Williams K.H."/>
            <person name="Hubbard S.S."/>
            <person name="Banfield J.F."/>
        </authorList>
    </citation>
    <scope>NUCLEOTIDE SEQUENCE [LARGE SCALE GENOMIC DNA]</scope>
</reference>
<evidence type="ECO:0000256" key="1">
    <source>
        <dbReference type="PIRSR" id="PIRSR600888-3"/>
    </source>
</evidence>
<comment type="caution">
    <text evidence="2">The sequence shown here is derived from an EMBL/GenBank/DDBJ whole genome shotgun (WGS) entry which is preliminary data.</text>
</comment>
<dbReference type="STRING" id="1817867.A3F83_07300"/>
<protein>
    <submittedName>
        <fullName evidence="2">dTDP-4-dehydrorhamnose 3,5-epimerase</fullName>
    </submittedName>
</protein>
<dbReference type="Gene3D" id="2.60.120.10">
    <property type="entry name" value="Jelly Rolls"/>
    <property type="match status" value="1"/>
</dbReference>
<accession>A0A1F5YJW6</accession>
<dbReference type="SUPFAM" id="SSF51182">
    <property type="entry name" value="RmlC-like cupins"/>
    <property type="match status" value="1"/>
</dbReference>
<dbReference type="PANTHER" id="PTHR21047:SF2">
    <property type="entry name" value="THYMIDINE DIPHOSPHO-4-KETO-RHAMNOSE 3,5-EPIMERASE"/>
    <property type="match status" value="1"/>
</dbReference>
<dbReference type="InterPro" id="IPR014710">
    <property type="entry name" value="RmlC-like_jellyroll"/>
</dbReference>
<dbReference type="EMBL" id="MFIX01000256">
    <property type="protein sequence ID" value="OGG00460.1"/>
    <property type="molecule type" value="Genomic_DNA"/>
</dbReference>
<proteinExistence type="predicted"/>
<feature type="site" description="Participates in a stacking interaction with the thymidine ring of dTDP-4-oxo-6-deoxyglucose" evidence="1">
    <location>
        <position position="125"/>
    </location>
</feature>
<dbReference type="Pfam" id="PF00908">
    <property type="entry name" value="dTDP_sugar_isom"/>
    <property type="match status" value="1"/>
</dbReference>
<dbReference type="GO" id="GO:0008830">
    <property type="term" value="F:dTDP-4-dehydrorhamnose 3,5-epimerase activity"/>
    <property type="evidence" value="ECO:0007669"/>
    <property type="project" value="InterPro"/>
</dbReference>
<dbReference type="PANTHER" id="PTHR21047">
    <property type="entry name" value="DTDP-6-DEOXY-D-GLUCOSE-3,5 EPIMERASE"/>
    <property type="match status" value="1"/>
</dbReference>
<dbReference type="AlphaFoldDB" id="A0A1F5YJW6"/>